<feature type="binding site" evidence="5">
    <location>
        <position position="313"/>
    </location>
    <ligand>
        <name>Ca(2+)</name>
        <dbReference type="ChEBI" id="CHEBI:29108"/>
    </ligand>
</feature>
<comment type="cofactor">
    <cofactor evidence="5">
        <name>Ca(2+)</name>
        <dbReference type="ChEBI" id="CHEBI:29108"/>
    </cofactor>
    <text evidence="5">Binds 1 Ca(2+) ion per dimer.</text>
</comment>
<evidence type="ECO:0000313" key="7">
    <source>
        <dbReference type="EMBL" id="MCP3425221.1"/>
    </source>
</evidence>
<dbReference type="PANTHER" id="PTHR34218">
    <property type="entry name" value="PEPTIDASE S45 PENICILLIN AMIDASE"/>
    <property type="match status" value="1"/>
</dbReference>
<dbReference type="Gene3D" id="1.10.439.10">
    <property type="entry name" value="Penicillin Amidohydrolase, domain 1"/>
    <property type="match status" value="1"/>
</dbReference>
<dbReference type="Gene3D" id="3.60.20.10">
    <property type="entry name" value="Glutamine Phosphoribosylpyrophosphate, subunit 1, domain 1"/>
    <property type="match status" value="1"/>
</dbReference>
<keyword evidence="5" id="KW-0106">Calcium</keyword>
<dbReference type="GO" id="GO:0016811">
    <property type="term" value="F:hydrolase activity, acting on carbon-nitrogen (but not peptide) bonds, in linear amides"/>
    <property type="evidence" value="ECO:0007669"/>
    <property type="project" value="InterPro"/>
</dbReference>
<keyword evidence="8" id="KW-1185">Reference proteome</keyword>
<evidence type="ECO:0000256" key="3">
    <source>
        <dbReference type="ARBA" id="ARBA00023145"/>
    </source>
</evidence>
<keyword evidence="5" id="KW-0479">Metal-binding</keyword>
<dbReference type="InterPro" id="IPR029055">
    <property type="entry name" value="Ntn_hydrolases_N"/>
</dbReference>
<dbReference type="GO" id="GO:0046872">
    <property type="term" value="F:metal ion binding"/>
    <property type="evidence" value="ECO:0007669"/>
    <property type="project" value="UniProtKB-KW"/>
</dbReference>
<evidence type="ECO:0000256" key="6">
    <source>
        <dbReference type="SAM" id="MobiDB-lite"/>
    </source>
</evidence>
<evidence type="ECO:0000256" key="4">
    <source>
        <dbReference type="PIRSR" id="PIRSR001227-1"/>
    </source>
</evidence>
<dbReference type="Proteomes" id="UP001139502">
    <property type="component" value="Unassembled WGS sequence"/>
</dbReference>
<dbReference type="PANTHER" id="PTHR34218:SF4">
    <property type="entry name" value="ACYL-HOMOSERINE LACTONE ACYLASE QUIP"/>
    <property type="match status" value="1"/>
</dbReference>
<dbReference type="GO" id="GO:0017000">
    <property type="term" value="P:antibiotic biosynthetic process"/>
    <property type="evidence" value="ECO:0007669"/>
    <property type="project" value="InterPro"/>
</dbReference>
<comment type="similarity">
    <text evidence="1">Belongs to the peptidase S45 family.</text>
</comment>
<organism evidence="7 8">
    <name type="scientific">Rothia santali</name>
    <dbReference type="NCBI Taxonomy" id="2949643"/>
    <lineage>
        <taxon>Bacteria</taxon>
        <taxon>Bacillati</taxon>
        <taxon>Actinomycetota</taxon>
        <taxon>Actinomycetes</taxon>
        <taxon>Micrococcales</taxon>
        <taxon>Micrococcaceae</taxon>
        <taxon>Rothia</taxon>
    </lineage>
</organism>
<dbReference type="Gene3D" id="2.30.120.10">
    <property type="match status" value="1"/>
</dbReference>
<gene>
    <name evidence="7" type="ORF">NBM05_04060</name>
</gene>
<evidence type="ECO:0000256" key="2">
    <source>
        <dbReference type="ARBA" id="ARBA00022801"/>
    </source>
</evidence>
<dbReference type="Pfam" id="PF01804">
    <property type="entry name" value="Penicil_amidase"/>
    <property type="match status" value="1"/>
</dbReference>
<comment type="caution">
    <text evidence="7">The sequence shown here is derived from an EMBL/GenBank/DDBJ whole genome shotgun (WGS) entry which is preliminary data.</text>
</comment>
<feature type="region of interest" description="Disordered" evidence="6">
    <location>
        <begin position="1"/>
        <end position="20"/>
    </location>
</feature>
<name>A0A9X2HGC8_9MICC</name>
<dbReference type="Gene3D" id="1.10.1400.10">
    <property type="match status" value="1"/>
</dbReference>
<dbReference type="InterPro" id="IPR023343">
    <property type="entry name" value="Penicillin_amidase_dom1"/>
</dbReference>
<keyword evidence="2" id="KW-0378">Hydrolase</keyword>
<dbReference type="SUPFAM" id="SSF56235">
    <property type="entry name" value="N-terminal nucleophile aminohydrolases (Ntn hydrolases)"/>
    <property type="match status" value="1"/>
</dbReference>
<keyword evidence="3" id="KW-0865">Zymogen</keyword>
<evidence type="ECO:0000256" key="5">
    <source>
        <dbReference type="PIRSR" id="PIRSR001227-2"/>
    </source>
</evidence>
<dbReference type="EMBL" id="JANAFB010000006">
    <property type="protein sequence ID" value="MCP3425221.1"/>
    <property type="molecule type" value="Genomic_DNA"/>
</dbReference>
<dbReference type="PIRSF" id="PIRSF001227">
    <property type="entry name" value="Pen_acylase"/>
    <property type="match status" value="1"/>
</dbReference>
<dbReference type="InterPro" id="IPR043147">
    <property type="entry name" value="Penicillin_amidase_A-knob"/>
</dbReference>
<feature type="active site" description="Nucleophile" evidence="4">
    <location>
        <position position="238"/>
    </location>
</feature>
<feature type="binding site" evidence="5">
    <location>
        <position position="169"/>
    </location>
    <ligand>
        <name>Ca(2+)</name>
        <dbReference type="ChEBI" id="CHEBI:29108"/>
    </ligand>
</feature>
<proteinExistence type="inferred from homology"/>
<dbReference type="RefSeq" id="WP_254165300.1">
    <property type="nucleotide sequence ID" value="NZ_JANAFB010000006.1"/>
</dbReference>
<sequence length="801" mass="89723">MASTHDDLTPPQPAGEDTFTASGLREEVEILIDDWGVPHIYAASALDAYTAQGFQAARDRLFQIDLWRRRGLGKLSEVFGAAHLDQDRATRLFLYRGDMRTEWLSYGTQARDVVTAFVNGVNAYIDWALEDPGRLPPEFASLGYRPDRWQPEDVVRIRTHGLLYNAEQELARALTLRDLGSSAEKLRAVREPASTSAAAEAEVRDYLADTVLDVYRLAFAPVDFGAKTSSETSTPSGSNNWVISPTRTATGRPILANDPHRAVTLPSLRYLSHLEAPGLSVIGAGEPNLPGISIGHNKRLGFGLTIWPVDHEDLYVYELYPDDDSRYLYHGAWESMRVIEERVQVADGGEAVHTLSFTRHGPVVAIDAEHRRAVAVRAVWLEPGMAPYLGSLEYQNAEDAKSFRKALRRWGAPGVNMVFASVDGDIGWQASALVPRRPNWDGSHPVPGDGRYEWDGFAELEELPSATNPDSGWVTTSNECNLPPDYDNDALTTTTDWYTSGRHERLTHWLTEDASVDIETSIAMQSDAMNVHGRLLLDQLSWVKPHQHVWDWAKLQAWDGMESADSFEALVYQVWQRRHLRPWLVDHALTRLGLDDEAITRARHRLLRADTLFSDIRPDMRMIEVFDTADPGDRERLTLGVETTLSSALTEIEKLLGPDRTTWQWGNLHQTTLRHSVFSRQDLPGSDQMPPEWAEVPGVPRPGSGDTVGLTGYDAEFNAVMGSSFRMALDIGEWDSSRVLNSPGQSGDPRSDHYTDLFDLWAQGDSFPLLYSRTSIEERVRARIVLRPEYAHPCPPAIRSD</sequence>
<dbReference type="CDD" id="cd03747">
    <property type="entry name" value="Ntn_PGA_like"/>
    <property type="match status" value="1"/>
</dbReference>
<reference evidence="7" key="1">
    <citation type="submission" date="2022-06" db="EMBL/GenBank/DDBJ databases">
        <title>Rothia sp. isolated from sandalwood seedling.</title>
        <authorList>
            <person name="Tuikhar N."/>
            <person name="Kirdat K."/>
            <person name="Thorat V."/>
            <person name="Swetha P."/>
            <person name="Padma S."/>
            <person name="Sundararaj R."/>
            <person name="Yadav A."/>
        </authorList>
    </citation>
    <scope>NUCLEOTIDE SEQUENCE</scope>
    <source>
        <strain evidence="7">AR01</strain>
    </source>
</reference>
<feature type="binding site" evidence="5">
    <location>
        <position position="310"/>
    </location>
    <ligand>
        <name>Ca(2+)</name>
        <dbReference type="ChEBI" id="CHEBI:29108"/>
    </ligand>
</feature>
<evidence type="ECO:0000313" key="8">
    <source>
        <dbReference type="Proteomes" id="UP001139502"/>
    </source>
</evidence>
<protein>
    <submittedName>
        <fullName evidence="7">Penicillin acylase family protein</fullName>
    </submittedName>
</protein>
<dbReference type="InterPro" id="IPR002692">
    <property type="entry name" value="S45"/>
</dbReference>
<dbReference type="InterPro" id="IPR014395">
    <property type="entry name" value="Pen/GL7ACA/AHL_acylase"/>
</dbReference>
<dbReference type="AlphaFoldDB" id="A0A9X2HGC8"/>
<dbReference type="InterPro" id="IPR043146">
    <property type="entry name" value="Penicillin_amidase_N_B-knob"/>
</dbReference>
<evidence type="ECO:0000256" key="1">
    <source>
        <dbReference type="ARBA" id="ARBA00006586"/>
    </source>
</evidence>
<accession>A0A9X2HGC8</accession>